<gene>
    <name evidence="1" type="ORF">AchV4_0046</name>
</gene>
<evidence type="ECO:0000313" key="1">
    <source>
        <dbReference type="EMBL" id="QPZ53282.1"/>
    </source>
</evidence>
<organism evidence="1 2">
    <name type="scientific">Achromobacter phage vB_AchrS_AchV4</name>
    <dbReference type="NCBI Taxonomy" id="2796514"/>
    <lineage>
        <taxon>Viruses</taxon>
        <taxon>Duplodnaviria</taxon>
        <taxon>Heunggongvirae</taxon>
        <taxon>Uroviricota</taxon>
        <taxon>Caudoviricetes</taxon>
        <taxon>Casjensviridae</taxon>
        <taxon>Gediminasvirus</taxon>
        <taxon>Gediminasvirus AchV4</taxon>
    </lineage>
</organism>
<protein>
    <submittedName>
        <fullName evidence="1">Uncharacterized protein</fullName>
    </submittedName>
</protein>
<accession>A0A7T3PGX8</accession>
<evidence type="ECO:0000313" key="2">
    <source>
        <dbReference type="Proteomes" id="UP000595170"/>
    </source>
</evidence>
<name>A0A7T3PGX8_9CAUD</name>
<reference evidence="1 2" key="1">
    <citation type="submission" date="2020-11" db="EMBL/GenBank/DDBJ databases">
        <title>Complete Genome Sequence of Achromobacter phage vB_AchrS_AchV4.</title>
        <authorList>
            <person name="Kaliniene L."/>
            <person name="Noreika A."/>
            <person name="Meskys R."/>
        </authorList>
    </citation>
    <scope>NUCLEOTIDE SEQUENCE [LARGE SCALE GENOMIC DNA]</scope>
</reference>
<sequence length="123" mass="13424">MTITFGPGRVYVPGDDGPVCVGTTTGGKCEAMNLHPHQLAALEGYCLADVKMTYHHIEAHGYRAFTEHADRIERIHMRLRLFMGKVWADQLIIAINNIAKKSPASYADLIEAAAAIAIQCSGE</sequence>
<proteinExistence type="predicted"/>
<dbReference type="Proteomes" id="UP000595170">
    <property type="component" value="Segment"/>
</dbReference>
<dbReference type="EMBL" id="MW269554">
    <property type="protein sequence ID" value="QPZ53282.1"/>
    <property type="molecule type" value="Genomic_DNA"/>
</dbReference>
<keyword evidence="2" id="KW-1185">Reference proteome</keyword>